<dbReference type="STRING" id="5643.A0A060SM91"/>
<dbReference type="AlphaFoldDB" id="A0A060SM91"/>
<gene>
    <name evidence="1" type="ORF">BN946_scf184871.g1</name>
</gene>
<dbReference type="Proteomes" id="UP000029665">
    <property type="component" value="Unassembled WGS sequence"/>
</dbReference>
<accession>A0A060SM91</accession>
<dbReference type="EMBL" id="CCBP010000275">
    <property type="protein sequence ID" value="CDO75520.1"/>
    <property type="molecule type" value="Genomic_DNA"/>
</dbReference>
<evidence type="ECO:0008006" key="3">
    <source>
        <dbReference type="Google" id="ProtNLM"/>
    </source>
</evidence>
<sequence length="132" mass="15050">MLSLEHSLGRWHGFAFQNGLPIYPMLSFRFRVSPDHACYEATEVAADGTQYTVLGGYMLQCDDTVEYKFTWMYAMGLPKAYFSGIIDGDVGRLSGSWGFDEDDTPFQFLFFKDVPPEVVVARPLVFEFEENC</sequence>
<organism evidence="1 2">
    <name type="scientific">Pycnoporus cinnabarinus</name>
    <name type="common">Cinnabar-red polypore</name>
    <name type="synonym">Trametes cinnabarina</name>
    <dbReference type="NCBI Taxonomy" id="5643"/>
    <lineage>
        <taxon>Eukaryota</taxon>
        <taxon>Fungi</taxon>
        <taxon>Dikarya</taxon>
        <taxon>Basidiomycota</taxon>
        <taxon>Agaricomycotina</taxon>
        <taxon>Agaricomycetes</taxon>
        <taxon>Polyporales</taxon>
        <taxon>Polyporaceae</taxon>
        <taxon>Trametes</taxon>
    </lineage>
</organism>
<evidence type="ECO:0000313" key="2">
    <source>
        <dbReference type="Proteomes" id="UP000029665"/>
    </source>
</evidence>
<proteinExistence type="predicted"/>
<evidence type="ECO:0000313" key="1">
    <source>
        <dbReference type="EMBL" id="CDO75520.1"/>
    </source>
</evidence>
<reference evidence="1" key="1">
    <citation type="submission" date="2014-01" db="EMBL/GenBank/DDBJ databases">
        <title>The genome of the white-rot fungus Pycnoporus cinnabarinus: a basidiomycete model with a versatile arsenal for lignocellulosic biomass breakdown.</title>
        <authorList>
            <person name="Levasseur A."/>
            <person name="Lomascolo A."/>
            <person name="Ruiz-Duenas F.J."/>
            <person name="Uzan E."/>
            <person name="Piumi F."/>
            <person name="Kues U."/>
            <person name="Ram A.F.J."/>
            <person name="Murat C."/>
            <person name="Haon M."/>
            <person name="Benoit I."/>
            <person name="Arfi Y."/>
            <person name="Chevret D."/>
            <person name="Drula E."/>
            <person name="Kwon M.J."/>
            <person name="Gouret P."/>
            <person name="Lesage-Meessen L."/>
            <person name="Lombard V."/>
            <person name="Mariette J."/>
            <person name="Noirot C."/>
            <person name="Park J."/>
            <person name="Patyshakuliyeva A."/>
            <person name="Wieneger R.A.B."/>
            <person name="Wosten H.A.B."/>
            <person name="Martin F."/>
            <person name="Coutinho P.M."/>
            <person name="de Vries R."/>
            <person name="Martinez A.T."/>
            <person name="Klopp C."/>
            <person name="Pontarotti P."/>
            <person name="Henrissat B."/>
            <person name="Record E."/>
        </authorList>
    </citation>
    <scope>NUCLEOTIDE SEQUENCE [LARGE SCALE GENOMIC DNA]</scope>
    <source>
        <strain evidence="1">BRFM137</strain>
    </source>
</reference>
<dbReference type="HOGENOM" id="CLU_1918149_0_0_1"/>
<comment type="caution">
    <text evidence="1">The sequence shown here is derived from an EMBL/GenBank/DDBJ whole genome shotgun (WGS) entry which is preliminary data.</text>
</comment>
<name>A0A060SM91_PYCCI</name>
<protein>
    <recommendedName>
        <fullName evidence="3">DUF1579 domain-containing protein</fullName>
    </recommendedName>
</protein>
<keyword evidence="2" id="KW-1185">Reference proteome</keyword>